<evidence type="ECO:0000256" key="1">
    <source>
        <dbReference type="SAM" id="MobiDB-lite"/>
    </source>
</evidence>
<dbReference type="AlphaFoldDB" id="A0A835YGN1"/>
<accession>A0A835YGN1</accession>
<dbReference type="EMBL" id="JAEHOE010000002">
    <property type="protein sequence ID" value="KAG2501427.1"/>
    <property type="molecule type" value="Genomic_DNA"/>
</dbReference>
<dbReference type="OrthoDB" id="542058at2759"/>
<reference evidence="2" key="1">
    <citation type="journal article" date="2020" name="bioRxiv">
        <title>Comparative genomics of Chlamydomonas.</title>
        <authorList>
            <person name="Craig R.J."/>
            <person name="Hasan A.R."/>
            <person name="Ness R.W."/>
            <person name="Keightley P.D."/>
        </authorList>
    </citation>
    <scope>NUCLEOTIDE SEQUENCE</scope>
    <source>
        <strain evidence="2">CCAP 11/70</strain>
    </source>
</reference>
<organism evidence="2 3">
    <name type="scientific">Edaphochlamys debaryana</name>
    <dbReference type="NCBI Taxonomy" id="47281"/>
    <lineage>
        <taxon>Eukaryota</taxon>
        <taxon>Viridiplantae</taxon>
        <taxon>Chlorophyta</taxon>
        <taxon>core chlorophytes</taxon>
        <taxon>Chlorophyceae</taxon>
        <taxon>CS clade</taxon>
        <taxon>Chlamydomonadales</taxon>
        <taxon>Chlamydomonadales incertae sedis</taxon>
        <taxon>Edaphochlamys</taxon>
    </lineage>
</organism>
<protein>
    <submittedName>
        <fullName evidence="2">Uncharacterized protein</fullName>
    </submittedName>
</protein>
<evidence type="ECO:0000313" key="2">
    <source>
        <dbReference type="EMBL" id="KAG2501427.1"/>
    </source>
</evidence>
<name>A0A835YGN1_9CHLO</name>
<feature type="compositionally biased region" description="Low complexity" evidence="1">
    <location>
        <begin position="418"/>
        <end position="435"/>
    </location>
</feature>
<feature type="region of interest" description="Disordered" evidence="1">
    <location>
        <begin position="382"/>
        <end position="458"/>
    </location>
</feature>
<evidence type="ECO:0000313" key="3">
    <source>
        <dbReference type="Proteomes" id="UP000612055"/>
    </source>
</evidence>
<dbReference type="Proteomes" id="UP000612055">
    <property type="component" value="Unassembled WGS sequence"/>
</dbReference>
<gene>
    <name evidence="2" type="ORF">HYH03_001210</name>
</gene>
<comment type="caution">
    <text evidence="2">The sequence shown here is derived from an EMBL/GenBank/DDBJ whole genome shotgun (WGS) entry which is preliminary data.</text>
</comment>
<proteinExistence type="predicted"/>
<keyword evidence="3" id="KW-1185">Reference proteome</keyword>
<sequence>MGVPLPPGTTRAAAAALLEQALPPAVRHLAVLYGALGYDGPLPPTAAAARQLLRERSQALPQPHPLDADLAPVALAQVYELTNRLGYIGRSPFSFAAAQLTAACLRTILTDVEDEARLRPLPGMDSRQADLIQYLRSRRAPPGTRGMPAVQDLDLGARGGVNRLQAARHILQLLQNHELSAAPAPGSEPLRRLRALGLAGPVPPNVGECLMLAQELTDRCLTPSPAMRAALEAAGYPPPSTAPQPESTAHAKAVLRVLRRSDVEAATPATRHGIKALADLRRRPLAAPHAAVAAAVAGAPSGAGAAGLALGPCPSHLEVQVAASDQPMSEAIMTRLIDLGWSGPMPATHGAAVALEDLLVQSRTAAAALMAAAAAANANGQRPNIVASVPPPSSGPPSSSSSSSHHHAHPHEQNGAPSASSSSGSSSTITTGRTSVPPYRHSGNGVSMPGASQHSPYYNQYDSRASMQQGPVQHMISRLGSSPEEALVKIQIRGMFPGAVSEWYLPSMCREEAEHLLACLVAARRAVLEQVRHGEGYDAAVERWGSAEAEGDWWGSEWLWH</sequence>